<feature type="transmembrane region" description="Helical" evidence="12">
    <location>
        <begin position="48"/>
        <end position="69"/>
    </location>
</feature>
<dbReference type="Proteomes" id="UP000289886">
    <property type="component" value="Unassembled WGS sequence"/>
</dbReference>
<evidence type="ECO:0000256" key="5">
    <source>
        <dbReference type="ARBA" id="ARBA00023054"/>
    </source>
</evidence>
<keyword evidence="3 12" id="KW-1133">Transmembrane helix</keyword>
<evidence type="ECO:0000313" key="14">
    <source>
        <dbReference type="EMBL" id="RXM92238.1"/>
    </source>
</evidence>
<feature type="transmembrane region" description="Helical" evidence="12">
    <location>
        <begin position="161"/>
        <end position="182"/>
    </location>
</feature>
<protein>
    <submittedName>
        <fullName evidence="14">Putative G-protein coupled receptor 25</fullName>
    </submittedName>
</protein>
<dbReference type="AlphaFoldDB" id="A0A444UVP1"/>
<dbReference type="CDD" id="cd15193">
    <property type="entry name" value="7tmA_GPR25"/>
    <property type="match status" value="2"/>
</dbReference>
<evidence type="ECO:0000256" key="11">
    <source>
        <dbReference type="RuleBase" id="RU000688"/>
    </source>
</evidence>
<evidence type="ECO:0000256" key="10">
    <source>
        <dbReference type="ARBA" id="ARBA00023224"/>
    </source>
</evidence>
<feature type="transmembrane region" description="Helical" evidence="12">
    <location>
        <begin position="436"/>
        <end position="456"/>
    </location>
</feature>
<feature type="transmembrane region" description="Helical" evidence="12">
    <location>
        <begin position="397"/>
        <end position="416"/>
    </location>
</feature>
<feature type="domain" description="G-protein coupled receptors family 1 profile" evidence="13">
    <location>
        <begin position="60"/>
        <end position="317"/>
    </location>
</feature>
<dbReference type="GO" id="GO:0019722">
    <property type="term" value="P:calcium-mediated signaling"/>
    <property type="evidence" value="ECO:0007669"/>
    <property type="project" value="TreeGrafter"/>
</dbReference>
<comment type="similarity">
    <text evidence="11">Belongs to the G-protein coupled receptor 1 family.</text>
</comment>
<accession>A0A444UVP1</accession>
<evidence type="ECO:0000259" key="13">
    <source>
        <dbReference type="PROSITE" id="PS50262"/>
    </source>
</evidence>
<feature type="transmembrane region" description="Helical" evidence="12">
    <location>
        <begin position="202"/>
        <end position="232"/>
    </location>
</feature>
<evidence type="ECO:0000256" key="2">
    <source>
        <dbReference type="ARBA" id="ARBA00022692"/>
    </source>
</evidence>
<dbReference type="PROSITE" id="PS00237">
    <property type="entry name" value="G_PROTEIN_RECEP_F1_1"/>
    <property type="match status" value="2"/>
</dbReference>
<dbReference type="PRINTS" id="PR00237">
    <property type="entry name" value="GPCRRHODOPSN"/>
</dbReference>
<reference evidence="14 15" key="1">
    <citation type="submission" date="2019-01" db="EMBL/GenBank/DDBJ databases">
        <title>Draft Genome and Complete Hox-Cluster Characterization of the Sterlet Sturgeon (Acipenser ruthenus).</title>
        <authorList>
            <person name="Wei Q."/>
        </authorList>
    </citation>
    <scope>NUCLEOTIDE SEQUENCE [LARGE SCALE GENOMIC DNA]</scope>
    <source>
        <strain evidence="14">WHYD16114868_AA</strain>
        <tissue evidence="14">Blood</tissue>
    </source>
</reference>
<dbReference type="GO" id="GO:0006955">
    <property type="term" value="P:immune response"/>
    <property type="evidence" value="ECO:0007669"/>
    <property type="project" value="TreeGrafter"/>
</dbReference>
<dbReference type="Gene3D" id="1.20.1070.10">
    <property type="entry name" value="Rhodopsin 7-helix transmembrane proteins"/>
    <property type="match status" value="2"/>
</dbReference>
<dbReference type="InterPro" id="IPR009533">
    <property type="entry name" value="FAM107"/>
</dbReference>
<evidence type="ECO:0000313" key="15">
    <source>
        <dbReference type="Proteomes" id="UP000289886"/>
    </source>
</evidence>
<dbReference type="InterPro" id="IPR000276">
    <property type="entry name" value="GPCR_Rhodpsn"/>
</dbReference>
<dbReference type="GO" id="GO:0016493">
    <property type="term" value="F:C-C chemokine receptor activity"/>
    <property type="evidence" value="ECO:0007669"/>
    <property type="project" value="TreeGrafter"/>
</dbReference>
<keyword evidence="15" id="KW-1185">Reference proteome</keyword>
<sequence>MENTSEPADHNYSDYYYYNFDFTNVSDLNITEACDASDLPSQKYIIPALYFLVFFTGLFGNLLVILILSSKQSCKRRLVDTFVIHLAVADLVFVCTLPLWSVSAAYDHHWNFGSFLCKFSSYVIAVNRYSNIFFLACMSVDRYVAIVKMLDSRFLRNNRCVQITCGVIWVSSVLLGAPALVYRNVSADEDGKLICIEDSRSTFFSSISLLSLIVAFVLPLAVILFCYCSILAKLRRHRLHQSAKTDLKRRHSIKMVFSIIVAFVISWLPFNVFKSIHIVSNLREVSLTCSLQTALRWGLVISSCLAFFNSCANPILYFRLDNYFRHRAKDMCLVLFSSSHRSTALPMSGATTDSTGSTKYIIPALYFLVFFTGLFGNLLVILILSSKQSCKRRLVDTFVIHLAVADLVFVFTLPLWSVSAAYDHHWNFGSFLCKFSSYVIAVNRYSNIFFLACMSVDRYVAIVKMLDSRFLRNNRCVQITCGVIWVSSVLLGAPALVYRNVSADEDGKLICIEDSRSTFFSSISLLSLIVAFVLPLAVILFCYCSILAKLRRHRLHQSAKTDLKRRHSIKMVFSIIVAFVISWLPFNVFKSIHIVSNLREVSLTCSLQTALRWGLVISSCLAFFNSCANPILYFRLDNYFRHRAKDMCLVLFSSSHRSTALPMSGATTDSTGSTIKNFTGTCSATFPDAYGTPDSIWRAAMPHEDYSIRTPPSYLDTDSPQDLIQPRKVTHPVLDSQRHQDLHRELVLSCKRGLLPENKPELQRVLEQRKLEQLREQEEAQRPKSDLEQELKKRQQKLELYEQEQMKPKADEEDVPEFVKVKENLRRLKLNGE</sequence>
<keyword evidence="9" id="KW-0325">Glycoprotein</keyword>
<evidence type="ECO:0000256" key="6">
    <source>
        <dbReference type="ARBA" id="ARBA00023136"/>
    </source>
</evidence>
<dbReference type="GO" id="GO:0019957">
    <property type="term" value="F:C-C chemokine binding"/>
    <property type="evidence" value="ECO:0007669"/>
    <property type="project" value="TreeGrafter"/>
</dbReference>
<comment type="subcellular location">
    <subcellularLocation>
        <location evidence="1">Membrane</location>
        <topology evidence="1">Multi-pass membrane protein</topology>
    </subcellularLocation>
</comment>
<organism evidence="14 15">
    <name type="scientific">Acipenser ruthenus</name>
    <name type="common">Sterlet sturgeon</name>
    <dbReference type="NCBI Taxonomy" id="7906"/>
    <lineage>
        <taxon>Eukaryota</taxon>
        <taxon>Metazoa</taxon>
        <taxon>Chordata</taxon>
        <taxon>Craniata</taxon>
        <taxon>Vertebrata</taxon>
        <taxon>Euteleostomi</taxon>
        <taxon>Actinopterygii</taxon>
        <taxon>Chondrostei</taxon>
        <taxon>Acipenseriformes</taxon>
        <taxon>Acipenseridae</taxon>
        <taxon>Acipenser</taxon>
    </lineage>
</organism>
<feature type="transmembrane region" description="Helical" evidence="12">
    <location>
        <begin position="477"/>
        <end position="498"/>
    </location>
</feature>
<evidence type="ECO:0000256" key="1">
    <source>
        <dbReference type="ARBA" id="ARBA00004141"/>
    </source>
</evidence>
<dbReference type="GO" id="GO:0007204">
    <property type="term" value="P:positive regulation of cytosolic calcium ion concentration"/>
    <property type="evidence" value="ECO:0007669"/>
    <property type="project" value="TreeGrafter"/>
</dbReference>
<dbReference type="EMBL" id="SCEB01006704">
    <property type="protein sequence ID" value="RXM92238.1"/>
    <property type="molecule type" value="Genomic_DNA"/>
</dbReference>
<feature type="transmembrane region" description="Helical" evidence="12">
    <location>
        <begin position="610"/>
        <end position="634"/>
    </location>
</feature>
<dbReference type="InterPro" id="IPR050119">
    <property type="entry name" value="CCR1-9-like"/>
</dbReference>
<name>A0A444UVP1_ACIRT</name>
<dbReference type="PROSITE" id="PS50262">
    <property type="entry name" value="G_PROTEIN_RECEP_F1_2"/>
    <property type="match status" value="2"/>
</dbReference>
<dbReference type="GO" id="GO:0009897">
    <property type="term" value="C:external side of plasma membrane"/>
    <property type="evidence" value="ECO:0007669"/>
    <property type="project" value="TreeGrafter"/>
</dbReference>
<dbReference type="PANTHER" id="PTHR10489">
    <property type="entry name" value="CELL ADHESION MOLECULE"/>
    <property type="match status" value="1"/>
</dbReference>
<evidence type="ECO:0000256" key="7">
    <source>
        <dbReference type="ARBA" id="ARBA00023157"/>
    </source>
</evidence>
<proteinExistence type="inferred from homology"/>
<keyword evidence="6 12" id="KW-0472">Membrane</keyword>
<comment type="caution">
    <text evidence="14">The sequence shown here is derived from an EMBL/GenBank/DDBJ whole genome shotgun (WGS) entry which is preliminary data.</text>
</comment>
<keyword evidence="8 11" id="KW-0675">Receptor</keyword>
<dbReference type="PANTHER" id="PTHR10489:SF954">
    <property type="entry name" value="G PROTEIN-COUPLED RECEPTOR 25"/>
    <property type="match status" value="1"/>
</dbReference>
<evidence type="ECO:0000256" key="3">
    <source>
        <dbReference type="ARBA" id="ARBA00022989"/>
    </source>
</evidence>
<dbReference type="InterPro" id="IPR000248">
    <property type="entry name" value="ATII_rcpt"/>
</dbReference>
<evidence type="ECO:0000256" key="12">
    <source>
        <dbReference type="SAM" id="Phobius"/>
    </source>
</evidence>
<gene>
    <name evidence="14" type="ORF">EOD39_20344</name>
</gene>
<feature type="transmembrane region" description="Helical" evidence="12">
    <location>
        <begin position="253"/>
        <end position="274"/>
    </location>
</feature>
<feature type="domain" description="G-protein coupled receptors family 1 profile" evidence="13">
    <location>
        <begin position="376"/>
        <end position="633"/>
    </location>
</feature>
<feature type="transmembrane region" description="Helical" evidence="12">
    <location>
        <begin position="518"/>
        <end position="548"/>
    </location>
</feature>
<evidence type="ECO:0000256" key="4">
    <source>
        <dbReference type="ARBA" id="ARBA00023040"/>
    </source>
</evidence>
<dbReference type="PRINTS" id="PR00241">
    <property type="entry name" value="ANGIOTENSINR"/>
</dbReference>
<keyword evidence="7" id="KW-1015">Disulfide bond</keyword>
<dbReference type="SUPFAM" id="SSF81321">
    <property type="entry name" value="Family A G protein-coupled receptor-like"/>
    <property type="match status" value="2"/>
</dbReference>
<keyword evidence="10 11" id="KW-0807">Transducer</keyword>
<keyword evidence="2 11" id="KW-0812">Transmembrane</keyword>
<evidence type="ECO:0000256" key="8">
    <source>
        <dbReference type="ARBA" id="ARBA00023170"/>
    </source>
</evidence>
<keyword evidence="4 11" id="KW-0297">G-protein coupled receptor</keyword>
<dbReference type="Pfam" id="PF00001">
    <property type="entry name" value="7tm_1"/>
    <property type="match status" value="2"/>
</dbReference>
<feature type="transmembrane region" description="Helical" evidence="12">
    <location>
        <begin position="81"/>
        <end position="100"/>
    </location>
</feature>
<feature type="transmembrane region" description="Helical" evidence="12">
    <location>
        <begin position="120"/>
        <end position="140"/>
    </location>
</feature>
<dbReference type="Pfam" id="PF06625">
    <property type="entry name" value="DUF1151"/>
    <property type="match status" value="1"/>
</dbReference>
<evidence type="ECO:0000256" key="9">
    <source>
        <dbReference type="ARBA" id="ARBA00023180"/>
    </source>
</evidence>
<feature type="transmembrane region" description="Helical" evidence="12">
    <location>
        <begin position="569"/>
        <end position="590"/>
    </location>
</feature>
<dbReference type="InterPro" id="IPR017452">
    <property type="entry name" value="GPCR_Rhodpsn_7TM"/>
</dbReference>
<dbReference type="GO" id="GO:0060326">
    <property type="term" value="P:cell chemotaxis"/>
    <property type="evidence" value="ECO:0007669"/>
    <property type="project" value="TreeGrafter"/>
</dbReference>
<keyword evidence="5" id="KW-0175">Coiled coil</keyword>
<feature type="transmembrane region" description="Helical" evidence="12">
    <location>
        <begin position="360"/>
        <end position="385"/>
    </location>
</feature>